<keyword evidence="1" id="KW-0732">Signal</keyword>
<organism evidence="2 3">
    <name type="scientific">Aspergillus nomiae NRRL (strain ATCC 15546 / NRRL 13137 / CBS 260.88 / M93)</name>
    <dbReference type="NCBI Taxonomy" id="1509407"/>
    <lineage>
        <taxon>Eukaryota</taxon>
        <taxon>Fungi</taxon>
        <taxon>Dikarya</taxon>
        <taxon>Ascomycota</taxon>
        <taxon>Pezizomycotina</taxon>
        <taxon>Eurotiomycetes</taxon>
        <taxon>Eurotiomycetidae</taxon>
        <taxon>Eurotiales</taxon>
        <taxon>Aspergillaceae</taxon>
        <taxon>Aspergillus</taxon>
        <taxon>Aspergillus subgen. Circumdati</taxon>
    </lineage>
</organism>
<dbReference type="Proteomes" id="UP000037505">
    <property type="component" value="Unassembled WGS sequence"/>
</dbReference>
<evidence type="ECO:0000256" key="1">
    <source>
        <dbReference type="SAM" id="SignalP"/>
    </source>
</evidence>
<name>A0A0L1JCV8_ASPN3</name>
<dbReference type="OrthoDB" id="4505353at2759"/>
<reference evidence="2 3" key="1">
    <citation type="submission" date="2014-06" db="EMBL/GenBank/DDBJ databases">
        <title>The Genome of the Aflatoxigenic Filamentous Fungus Aspergillus nomius.</title>
        <authorList>
            <person name="Moore M.G."/>
            <person name="Shannon B.M."/>
            <person name="Brian M.M."/>
        </authorList>
    </citation>
    <scope>NUCLEOTIDE SEQUENCE [LARGE SCALE GENOMIC DNA]</scope>
    <source>
        <strain evidence="2 3">NRRL 13137</strain>
    </source>
</reference>
<accession>A0A0L1JCV8</accession>
<feature type="chain" id="PRO_5005553713" evidence="1">
    <location>
        <begin position="29"/>
        <end position="214"/>
    </location>
</feature>
<sequence length="214" mass="24572">MRCISFSQAWSVWEILIVFALCFQSCNAESLADPVAPGSLPPLDDSTAMDKHIAYNNDTLKVLYSRDGEDHEWETEFGTFQPTIMRDEHTHVNQETGLYEGNNNPNDNYGHATGWDRNRRGVKFRCGCSRVRVKVMETAWLNIVMMLDHMGPVLQRLRQHLTLVNPAVQLSPLDHSRTNLFWILYGRDQPNQIIDQIEGHWPSTLNGTSLTRFI</sequence>
<proteinExistence type="predicted"/>
<evidence type="ECO:0000313" key="2">
    <source>
        <dbReference type="EMBL" id="KNG89258.1"/>
    </source>
</evidence>
<dbReference type="RefSeq" id="XP_015410181.1">
    <property type="nucleotide sequence ID" value="XM_015547384.1"/>
</dbReference>
<protein>
    <submittedName>
        <fullName evidence="2">Uncharacterized protein</fullName>
    </submittedName>
</protein>
<evidence type="ECO:0000313" key="3">
    <source>
        <dbReference type="Proteomes" id="UP000037505"/>
    </source>
</evidence>
<gene>
    <name evidence="2" type="ORF">ANOM_002127</name>
</gene>
<dbReference type="GeneID" id="26803931"/>
<dbReference type="AlphaFoldDB" id="A0A0L1JCV8"/>
<feature type="signal peptide" evidence="1">
    <location>
        <begin position="1"/>
        <end position="28"/>
    </location>
</feature>
<comment type="caution">
    <text evidence="2">The sequence shown here is derived from an EMBL/GenBank/DDBJ whole genome shotgun (WGS) entry which is preliminary data.</text>
</comment>
<dbReference type="EMBL" id="JNOM01000035">
    <property type="protein sequence ID" value="KNG89258.1"/>
    <property type="molecule type" value="Genomic_DNA"/>
</dbReference>
<keyword evidence="3" id="KW-1185">Reference proteome</keyword>